<dbReference type="EMBL" id="BPLR01015043">
    <property type="protein sequence ID" value="GIY73188.1"/>
    <property type="molecule type" value="Genomic_DNA"/>
</dbReference>
<accession>A0AAV4VUM9</accession>
<organism evidence="2 3">
    <name type="scientific">Caerostris extrusa</name>
    <name type="common">Bark spider</name>
    <name type="synonym">Caerostris bankana</name>
    <dbReference type="NCBI Taxonomy" id="172846"/>
    <lineage>
        <taxon>Eukaryota</taxon>
        <taxon>Metazoa</taxon>
        <taxon>Ecdysozoa</taxon>
        <taxon>Arthropoda</taxon>
        <taxon>Chelicerata</taxon>
        <taxon>Arachnida</taxon>
        <taxon>Araneae</taxon>
        <taxon>Araneomorphae</taxon>
        <taxon>Entelegynae</taxon>
        <taxon>Araneoidea</taxon>
        <taxon>Araneidae</taxon>
        <taxon>Caerostris</taxon>
    </lineage>
</organism>
<dbReference type="Proteomes" id="UP001054945">
    <property type="component" value="Unassembled WGS sequence"/>
</dbReference>
<proteinExistence type="predicted"/>
<name>A0AAV4VUM9_CAEEX</name>
<sequence length="71" mass="8022">MKLMNDSAISSVVKGDLSTTEIYQALRSIAVTIIIRYDICLLFFMFQEGVKRCKKKTEEASSLLHETDCMG</sequence>
<keyword evidence="1" id="KW-1133">Transmembrane helix</keyword>
<comment type="caution">
    <text evidence="2">The sequence shown here is derived from an EMBL/GenBank/DDBJ whole genome shotgun (WGS) entry which is preliminary data.</text>
</comment>
<keyword evidence="1" id="KW-0812">Transmembrane</keyword>
<evidence type="ECO:0000256" key="1">
    <source>
        <dbReference type="SAM" id="Phobius"/>
    </source>
</evidence>
<keyword evidence="3" id="KW-1185">Reference proteome</keyword>
<evidence type="ECO:0000313" key="2">
    <source>
        <dbReference type="EMBL" id="GIY73188.1"/>
    </source>
</evidence>
<reference evidence="2 3" key="1">
    <citation type="submission" date="2021-06" db="EMBL/GenBank/DDBJ databases">
        <title>Caerostris extrusa draft genome.</title>
        <authorList>
            <person name="Kono N."/>
            <person name="Arakawa K."/>
        </authorList>
    </citation>
    <scope>NUCLEOTIDE SEQUENCE [LARGE SCALE GENOMIC DNA]</scope>
</reference>
<dbReference type="AlphaFoldDB" id="A0AAV4VUM9"/>
<evidence type="ECO:0000313" key="3">
    <source>
        <dbReference type="Proteomes" id="UP001054945"/>
    </source>
</evidence>
<feature type="transmembrane region" description="Helical" evidence="1">
    <location>
        <begin position="25"/>
        <end position="46"/>
    </location>
</feature>
<protein>
    <submittedName>
        <fullName evidence="2">Uncharacterized protein</fullName>
    </submittedName>
</protein>
<keyword evidence="1" id="KW-0472">Membrane</keyword>
<gene>
    <name evidence="2" type="ORF">CEXT_657941</name>
</gene>